<keyword evidence="1" id="KW-0812">Transmembrane</keyword>
<keyword evidence="1" id="KW-0472">Membrane</keyword>
<feature type="transmembrane region" description="Helical" evidence="1">
    <location>
        <begin position="624"/>
        <end position="648"/>
    </location>
</feature>
<keyword evidence="3" id="KW-1185">Reference proteome</keyword>
<keyword evidence="1" id="KW-1133">Transmembrane helix</keyword>
<comment type="caution">
    <text evidence="2">The sequence shown here is derived from an EMBL/GenBank/DDBJ whole genome shotgun (WGS) entry which is preliminary data.</text>
</comment>
<evidence type="ECO:0000313" key="2">
    <source>
        <dbReference type="EMBL" id="KXB65962.1"/>
    </source>
</evidence>
<organism evidence="2 3">
    <name type="scientific">Aedoeadaptatus coxii</name>
    <dbReference type="NCBI Taxonomy" id="755172"/>
    <lineage>
        <taxon>Bacteria</taxon>
        <taxon>Bacillati</taxon>
        <taxon>Bacillota</taxon>
        <taxon>Tissierellia</taxon>
        <taxon>Tissierellales</taxon>
        <taxon>Peptoniphilaceae</taxon>
        <taxon>Aedoeadaptatus</taxon>
    </lineage>
</organism>
<feature type="transmembrane region" description="Helical" evidence="1">
    <location>
        <begin position="425"/>
        <end position="447"/>
    </location>
</feature>
<feature type="transmembrane region" description="Helical" evidence="1">
    <location>
        <begin position="718"/>
        <end position="736"/>
    </location>
</feature>
<dbReference type="Proteomes" id="UP000070442">
    <property type="component" value="Unassembled WGS sequence"/>
</dbReference>
<feature type="transmembrane region" description="Helical" evidence="1">
    <location>
        <begin position="261"/>
        <end position="281"/>
    </location>
</feature>
<proteinExistence type="predicted"/>
<feature type="transmembrane region" description="Helical" evidence="1">
    <location>
        <begin position="310"/>
        <end position="331"/>
    </location>
</feature>
<sequence length="755" mass="85715">MVMKNPIHRRIPRLFLKKPGVYLPLFFISLLTVTFASSFFISQNSIKPLYYKGLRENKVEDGQFLMANPLTNERSDAIKKRDVDLVENFYKDSKCRVPGDDDRREKILRVFANREKINTAAIHAGRLPKAKGEIAVAANFAKAENLVPGDKLTLDDEDYKITALVATPDYSTILKTQGDLAMDTKHFSVAFVTKDVFDSLKEKNHYLYSYRNHERLSEEKARDRFEDILSDAEKSGPILGATTFYDNRCIQYFIDDMGGDVPMMTITLVILFISLGFISALQTRGLLREEAPVIGTLLSMGYGAKTLIRHYSLVPTCLVILSGIFGNILAYTKGYTLYADLYYTSYNLPPFVPILSLKAFAITTIIPLGIVWLVNRMLLLRYFRLSPLRFLRREFYRKKRKNAPTFDGFSFKRAARLRILTENRLNVLALFFGMFVGNLLLLFSVALGPMFDDYADSVKKDMKYNYTYLVKASDPDVHGVKGLSLTMDYKKGEEKTQLNVLGPDQHTAFDGDLPSSMKPHDVVISTGLAHRDNLDIGDAIEVKLPGSKHYKTLHVAAIAHDIHSIQALMPMDNLNRLIDKDPGNFNLYWSDTPLKINDDLLITTIDRDKTGAYLEAFLENFDGALRTTCILAIVFYFTLVYTVSKLILEKSQKDICYLKIFGYGDGEVASIYLLGMTIAVALFYPLSLPIFDRLVRYLFALSISKLSVYMEPHFAMTSYLYIYALDLAVFVAAQWLGRRKIKALNMVEELKKVSG</sequence>
<accession>A0A134AE19</accession>
<dbReference type="PATRIC" id="fig|755172.3.peg.1134"/>
<dbReference type="AlphaFoldDB" id="A0A134AE19"/>
<protein>
    <submittedName>
        <fullName evidence="2">Efflux ABC transporter, permease protein</fullName>
    </submittedName>
</protein>
<reference evidence="3" key="1">
    <citation type="submission" date="2016-01" db="EMBL/GenBank/DDBJ databases">
        <authorList>
            <person name="Mitreva M."/>
            <person name="Pepin K.H."/>
            <person name="Mihindukulasuriya K.A."/>
            <person name="Fulton R."/>
            <person name="Fronick C."/>
            <person name="O'Laughlin M."/>
            <person name="Miner T."/>
            <person name="Herter B."/>
            <person name="Rosa B.A."/>
            <person name="Cordes M."/>
            <person name="Tomlinson C."/>
            <person name="Wollam A."/>
            <person name="Palsikar V.B."/>
            <person name="Mardis E.R."/>
            <person name="Wilson R.K."/>
        </authorList>
    </citation>
    <scope>NUCLEOTIDE SEQUENCE [LARGE SCALE GENOMIC DNA]</scope>
    <source>
        <strain evidence="3">DNF00729</strain>
    </source>
</reference>
<feature type="transmembrane region" description="Helical" evidence="1">
    <location>
        <begin position="351"/>
        <end position="374"/>
    </location>
</feature>
<name>A0A134AE19_9FIRM</name>
<dbReference type="PANTHER" id="PTHR30287">
    <property type="entry name" value="MEMBRANE COMPONENT OF PREDICTED ABC SUPERFAMILY METABOLITE UPTAKE TRANSPORTER"/>
    <property type="match status" value="1"/>
</dbReference>
<dbReference type="PANTHER" id="PTHR30287:SF1">
    <property type="entry name" value="INNER MEMBRANE PROTEIN"/>
    <property type="match status" value="1"/>
</dbReference>
<dbReference type="OrthoDB" id="2934570at2"/>
<evidence type="ECO:0000313" key="3">
    <source>
        <dbReference type="Proteomes" id="UP000070442"/>
    </source>
</evidence>
<dbReference type="InterPro" id="IPR038766">
    <property type="entry name" value="Membrane_comp_ABC_pdt"/>
</dbReference>
<dbReference type="STRING" id="755172.HMPREF1863_01173"/>
<dbReference type="EMBL" id="LSDG01000036">
    <property type="protein sequence ID" value="KXB65962.1"/>
    <property type="molecule type" value="Genomic_DNA"/>
</dbReference>
<evidence type="ECO:0000256" key="1">
    <source>
        <dbReference type="SAM" id="Phobius"/>
    </source>
</evidence>
<dbReference type="GO" id="GO:0005886">
    <property type="term" value="C:plasma membrane"/>
    <property type="evidence" value="ECO:0007669"/>
    <property type="project" value="UniProtKB-SubCell"/>
</dbReference>
<feature type="transmembrane region" description="Helical" evidence="1">
    <location>
        <begin position="669"/>
        <end position="691"/>
    </location>
</feature>
<feature type="transmembrane region" description="Helical" evidence="1">
    <location>
        <begin position="21"/>
        <end position="41"/>
    </location>
</feature>
<gene>
    <name evidence="2" type="ORF">HMPREF1863_01173</name>
</gene>
<dbReference type="RefSeq" id="WP_068368234.1">
    <property type="nucleotide sequence ID" value="NZ_KQ960178.1"/>
</dbReference>